<dbReference type="AlphaFoldDB" id="A0A652ZV22"/>
<name>A0A652ZV22_9SPIR</name>
<organism evidence="2">
    <name type="scientific">uncultured Spirochaetota bacterium</name>
    <dbReference type="NCBI Taxonomy" id="460511"/>
    <lineage>
        <taxon>Bacteria</taxon>
        <taxon>Pseudomonadati</taxon>
        <taxon>Spirochaetota</taxon>
        <taxon>environmental samples</taxon>
    </lineage>
</organism>
<accession>A0A652ZV22</accession>
<sequence length="176" mass="18518">MRRPPSGADQGLRRITKRGRPGSFQDGLFVYRDSAAVRVSRPPPRRSAKCASTLGQKKLFLSRRDIHDDIDQILLGIEVGQIVQLLGRHEHGGAGQQGIGILADGDGADAGKTVHAMLDLVGVALGALLLAGIGGLDLVHQKRKALGAAGILVDEDIDFHLAVVGDSLDGVVHGEC</sequence>
<proteinExistence type="predicted"/>
<gene>
    <name evidence="2" type="ORF">TRIP_E210018</name>
</gene>
<evidence type="ECO:0000256" key="1">
    <source>
        <dbReference type="SAM" id="MobiDB-lite"/>
    </source>
</evidence>
<reference evidence="2" key="1">
    <citation type="submission" date="2018-07" db="EMBL/GenBank/DDBJ databases">
        <authorList>
            <consortium name="Genoscope - CEA"/>
            <person name="William W."/>
        </authorList>
    </citation>
    <scope>NUCLEOTIDE SEQUENCE</scope>
    <source>
        <strain evidence="2">IK1</strain>
    </source>
</reference>
<protein>
    <submittedName>
        <fullName evidence="2">Uncharacterized protein</fullName>
    </submittedName>
</protein>
<dbReference type="EMBL" id="UPXP01000014">
    <property type="protein sequence ID" value="VBB39630.1"/>
    <property type="molecule type" value="Genomic_DNA"/>
</dbReference>
<evidence type="ECO:0000313" key="2">
    <source>
        <dbReference type="EMBL" id="VBB39630.1"/>
    </source>
</evidence>
<feature type="region of interest" description="Disordered" evidence="1">
    <location>
        <begin position="1"/>
        <end position="21"/>
    </location>
</feature>